<dbReference type="PANTHER" id="PTHR34861">
    <property type="match status" value="1"/>
</dbReference>
<keyword evidence="1" id="KW-0378">Hydrolase</keyword>
<dbReference type="InterPro" id="IPR037175">
    <property type="entry name" value="KFase_sf"/>
</dbReference>
<proteinExistence type="predicted"/>
<reference evidence="1 2" key="1">
    <citation type="submission" date="2018-05" db="EMBL/GenBank/DDBJ databases">
        <title>Amnibacterium sp. M8JJ-5, whole genome shotgun sequence.</title>
        <authorList>
            <person name="Tuo L."/>
        </authorList>
    </citation>
    <scope>NUCLEOTIDE SEQUENCE [LARGE SCALE GENOMIC DNA]</scope>
    <source>
        <strain evidence="1 2">M8JJ-5</strain>
    </source>
</reference>
<dbReference type="Pfam" id="PF04199">
    <property type="entry name" value="Cyclase"/>
    <property type="match status" value="1"/>
</dbReference>
<dbReference type="Proteomes" id="UP000244893">
    <property type="component" value="Unassembled WGS sequence"/>
</dbReference>
<gene>
    <name evidence="1" type="ORF">DDQ50_01305</name>
</gene>
<dbReference type="PANTHER" id="PTHR34861:SF10">
    <property type="entry name" value="CYCLASE"/>
    <property type="match status" value="1"/>
</dbReference>
<dbReference type="SUPFAM" id="SSF102198">
    <property type="entry name" value="Putative cyclase"/>
    <property type="match status" value="1"/>
</dbReference>
<dbReference type="InterPro" id="IPR007325">
    <property type="entry name" value="KFase/CYL"/>
</dbReference>
<dbReference type="GO" id="GO:0019441">
    <property type="term" value="P:L-tryptophan catabolic process to kynurenine"/>
    <property type="evidence" value="ECO:0007669"/>
    <property type="project" value="InterPro"/>
</dbReference>
<comment type="caution">
    <text evidence="1">The sequence shown here is derived from an EMBL/GenBank/DDBJ whole genome shotgun (WGS) entry which is preliminary data.</text>
</comment>
<name>A0A2V1HRJ2_9MICO</name>
<keyword evidence="2" id="KW-1185">Reference proteome</keyword>
<dbReference type="EMBL" id="QEOP01000001">
    <property type="protein sequence ID" value="PVZ95195.1"/>
    <property type="molecule type" value="Genomic_DNA"/>
</dbReference>
<dbReference type="Gene3D" id="3.50.30.50">
    <property type="entry name" value="Putative cyclase"/>
    <property type="match status" value="1"/>
</dbReference>
<protein>
    <submittedName>
        <fullName evidence="1">Metal-dependent hydrolase</fullName>
    </submittedName>
</protein>
<dbReference type="RefSeq" id="WP_116754933.1">
    <property type="nucleotide sequence ID" value="NZ_JBHUEX010000001.1"/>
</dbReference>
<accession>A0A2V1HRJ2</accession>
<evidence type="ECO:0000313" key="2">
    <source>
        <dbReference type="Proteomes" id="UP000244893"/>
    </source>
</evidence>
<sequence>MSSDSPRTIAELLGDDAPKNWGKWGPDDEVGSLNYLTPEEALRGAAAIRSGQSFTLQVPIGKPGFEDPVHPTRTGAVRTSVSDEGFFQRGAEEPASGHHWADDKIEMFLQGSTQYDALGHLWYGGQIWNGYDAMTTDGELRKASILPIAERGVVGHGVLIDMARYYGKESLGKGESFTHLDLQDAARAQGIEIQPRDIIVIRTGWLGHYYETTPEEFYADWNEPGLTWSRDLVEWFQRMEIPNLVTDLVANETTWHESGVELPLHNALMRNLGIAFTEIVWLDDLAAACAADNRWDFLYTAAPLKVHGASGAPVNPIAIR</sequence>
<evidence type="ECO:0000313" key="1">
    <source>
        <dbReference type="EMBL" id="PVZ95195.1"/>
    </source>
</evidence>
<dbReference type="GO" id="GO:0004061">
    <property type="term" value="F:arylformamidase activity"/>
    <property type="evidence" value="ECO:0007669"/>
    <property type="project" value="InterPro"/>
</dbReference>
<dbReference type="AlphaFoldDB" id="A0A2V1HRJ2"/>
<organism evidence="1 2">
    <name type="scientific">Amnibacterium flavum</name>
    <dbReference type="NCBI Taxonomy" id="2173173"/>
    <lineage>
        <taxon>Bacteria</taxon>
        <taxon>Bacillati</taxon>
        <taxon>Actinomycetota</taxon>
        <taxon>Actinomycetes</taxon>
        <taxon>Micrococcales</taxon>
        <taxon>Microbacteriaceae</taxon>
        <taxon>Amnibacterium</taxon>
    </lineage>
</organism>
<dbReference type="OrthoDB" id="7067800at2"/>